<dbReference type="InterPro" id="IPR009057">
    <property type="entry name" value="Homeodomain-like_sf"/>
</dbReference>
<dbReference type="PROSITE" id="PS00041">
    <property type="entry name" value="HTH_ARAC_FAMILY_1"/>
    <property type="match status" value="1"/>
</dbReference>
<dbReference type="InterPro" id="IPR018062">
    <property type="entry name" value="HTH_AraC-typ_CS"/>
</dbReference>
<dbReference type="PROSITE" id="PS01124">
    <property type="entry name" value="HTH_ARAC_FAMILY_2"/>
    <property type="match status" value="1"/>
</dbReference>
<keyword evidence="7" id="KW-1185">Reference proteome</keyword>
<feature type="transmembrane region" description="Helical" evidence="4">
    <location>
        <begin position="100"/>
        <end position="121"/>
    </location>
</feature>
<evidence type="ECO:0000256" key="4">
    <source>
        <dbReference type="SAM" id="Phobius"/>
    </source>
</evidence>
<dbReference type="Proteomes" id="UP001596978">
    <property type="component" value="Unassembled WGS sequence"/>
</dbReference>
<dbReference type="Gene3D" id="1.10.10.60">
    <property type="entry name" value="Homeodomain-like"/>
    <property type="match status" value="2"/>
</dbReference>
<dbReference type="SUPFAM" id="SSF46689">
    <property type="entry name" value="Homeodomain-like"/>
    <property type="match status" value="1"/>
</dbReference>
<proteinExistence type="predicted"/>
<evidence type="ECO:0000313" key="7">
    <source>
        <dbReference type="Proteomes" id="UP001596978"/>
    </source>
</evidence>
<keyword evidence="4" id="KW-1133">Transmembrane helix</keyword>
<evidence type="ECO:0000256" key="2">
    <source>
        <dbReference type="ARBA" id="ARBA00023125"/>
    </source>
</evidence>
<reference evidence="7" key="1">
    <citation type="journal article" date="2019" name="Int. J. Syst. Evol. Microbiol.">
        <title>The Global Catalogue of Microorganisms (GCM) 10K type strain sequencing project: providing services to taxonomists for standard genome sequencing and annotation.</title>
        <authorList>
            <consortium name="The Broad Institute Genomics Platform"/>
            <consortium name="The Broad Institute Genome Sequencing Center for Infectious Disease"/>
            <person name="Wu L."/>
            <person name="Ma J."/>
        </authorList>
    </citation>
    <scope>NUCLEOTIDE SEQUENCE [LARGE SCALE GENOMIC DNA]</scope>
    <source>
        <strain evidence="7">CCUG 62952</strain>
    </source>
</reference>
<dbReference type="PANTHER" id="PTHR43280">
    <property type="entry name" value="ARAC-FAMILY TRANSCRIPTIONAL REGULATOR"/>
    <property type="match status" value="1"/>
</dbReference>
<feature type="transmembrane region" description="Helical" evidence="4">
    <location>
        <begin position="217"/>
        <end position="234"/>
    </location>
</feature>
<dbReference type="SMART" id="SM00342">
    <property type="entry name" value="HTH_ARAC"/>
    <property type="match status" value="1"/>
</dbReference>
<keyword evidence="4" id="KW-0812">Transmembrane</keyword>
<dbReference type="InterPro" id="IPR020449">
    <property type="entry name" value="Tscrpt_reg_AraC-type_HTH"/>
</dbReference>
<keyword evidence="3" id="KW-0804">Transcription</keyword>
<feature type="domain" description="HTH araC/xylS-type" evidence="5">
    <location>
        <begin position="275"/>
        <end position="383"/>
    </location>
</feature>
<keyword evidence="1" id="KW-0805">Transcription regulation</keyword>
<evidence type="ECO:0000256" key="3">
    <source>
        <dbReference type="ARBA" id="ARBA00023163"/>
    </source>
</evidence>
<keyword evidence="2" id="KW-0238">DNA-binding</keyword>
<sequence length="385" mass="45243">MTSFFNFLLIAGALQGFVFIIATFFSRKKVEKPIIFLNLIVLFLSLNNLQAWLIDKGHMESFYFTKHLMLPWYLPIFPLFHVFVLYYFQIEEKLKTYLKFSFVLFGVEIIIHSGIIWYMYHFQEDINDAHLIKAYDSFEEMVNSVYCVFIFVNTFLVLFKHEKLHKFILGYDDILWIKRFMSIGAIVVACWLIAIVINNATDFIKYPYSYYPMRLTSSILLYWISYQGFFRYMVVSDRILLRKSLGETDGPKLRVTSKKESDDIIQRTCKSDKQEQTFLAINMHVVSEQKYLDPNLNLESLAEELNMSAGQLSAHINSCSSYNFSDYINNFRVEQAKRFLGDEEFEQYTIVAIGLECGFNSKSAFYAAFKKFTGETPTDYRKAHT</sequence>
<organism evidence="6 7">
    <name type="scientific">Sungkyunkwania multivorans</name>
    <dbReference type="NCBI Taxonomy" id="1173618"/>
    <lineage>
        <taxon>Bacteria</taxon>
        <taxon>Pseudomonadati</taxon>
        <taxon>Bacteroidota</taxon>
        <taxon>Flavobacteriia</taxon>
        <taxon>Flavobacteriales</taxon>
        <taxon>Flavobacteriaceae</taxon>
        <taxon>Sungkyunkwania</taxon>
    </lineage>
</organism>
<feature type="transmembrane region" description="Helical" evidence="4">
    <location>
        <begin position="141"/>
        <end position="159"/>
    </location>
</feature>
<accession>A0ABW3CY42</accession>
<gene>
    <name evidence="6" type="ORF">ACFQ1M_10915</name>
</gene>
<feature type="transmembrane region" description="Helical" evidence="4">
    <location>
        <begin position="180"/>
        <end position="197"/>
    </location>
</feature>
<feature type="transmembrane region" description="Helical" evidence="4">
    <location>
        <begin position="6"/>
        <end position="25"/>
    </location>
</feature>
<dbReference type="RefSeq" id="WP_386408100.1">
    <property type="nucleotide sequence ID" value="NZ_JBHTJH010000010.1"/>
</dbReference>
<name>A0ABW3CY42_9FLAO</name>
<dbReference type="PRINTS" id="PR00032">
    <property type="entry name" value="HTHARAC"/>
</dbReference>
<dbReference type="EMBL" id="JBHTJH010000010">
    <property type="protein sequence ID" value="MFD0862715.1"/>
    <property type="molecule type" value="Genomic_DNA"/>
</dbReference>
<feature type="transmembrane region" description="Helical" evidence="4">
    <location>
        <begin position="34"/>
        <end position="52"/>
    </location>
</feature>
<evidence type="ECO:0000256" key="1">
    <source>
        <dbReference type="ARBA" id="ARBA00023015"/>
    </source>
</evidence>
<evidence type="ECO:0000313" key="6">
    <source>
        <dbReference type="EMBL" id="MFD0862715.1"/>
    </source>
</evidence>
<dbReference type="InterPro" id="IPR018060">
    <property type="entry name" value="HTH_AraC"/>
</dbReference>
<keyword evidence="4" id="KW-0472">Membrane</keyword>
<dbReference type="PANTHER" id="PTHR43280:SF29">
    <property type="entry name" value="ARAC-FAMILY TRANSCRIPTIONAL REGULATOR"/>
    <property type="match status" value="1"/>
</dbReference>
<feature type="transmembrane region" description="Helical" evidence="4">
    <location>
        <begin position="72"/>
        <end position="88"/>
    </location>
</feature>
<comment type="caution">
    <text evidence="6">The sequence shown here is derived from an EMBL/GenBank/DDBJ whole genome shotgun (WGS) entry which is preliminary data.</text>
</comment>
<protein>
    <submittedName>
        <fullName evidence="6">Helix-turn-helix domain-containing protein</fullName>
    </submittedName>
</protein>
<dbReference type="Pfam" id="PF12833">
    <property type="entry name" value="HTH_18"/>
    <property type="match status" value="1"/>
</dbReference>
<evidence type="ECO:0000259" key="5">
    <source>
        <dbReference type="PROSITE" id="PS01124"/>
    </source>
</evidence>